<evidence type="ECO:0000256" key="1">
    <source>
        <dbReference type="SAM" id="SignalP"/>
    </source>
</evidence>
<organism evidence="2 3">
    <name type="scientific">Novosphingobium aerophilum</name>
    <dbReference type="NCBI Taxonomy" id="2839843"/>
    <lineage>
        <taxon>Bacteria</taxon>
        <taxon>Pseudomonadati</taxon>
        <taxon>Pseudomonadota</taxon>
        <taxon>Alphaproteobacteria</taxon>
        <taxon>Sphingomonadales</taxon>
        <taxon>Sphingomonadaceae</taxon>
        <taxon>Novosphingobium</taxon>
    </lineage>
</organism>
<evidence type="ECO:0000313" key="2">
    <source>
        <dbReference type="EMBL" id="MBC2651994.1"/>
    </source>
</evidence>
<feature type="chain" id="PRO_5030579484" evidence="1">
    <location>
        <begin position="27"/>
        <end position="338"/>
    </location>
</feature>
<dbReference type="Proteomes" id="UP000520156">
    <property type="component" value="Unassembled WGS sequence"/>
</dbReference>
<dbReference type="RefSeq" id="WP_185683412.1">
    <property type="nucleotide sequence ID" value="NZ_JACLAU010000012.1"/>
</dbReference>
<sequence length="338" mass="36208">MRRLPLRPLASAAALTGLGLAQPVLAQSVSINYASLSTLEEPIAFRSGQTTVVLNGLVDGGARINFDTRNLIDPVVTGVVANGQATIESELGNRWTVGASYFGQYDTYARTYRANSVGFIRTSWGSFIGGNVAGLIREDTRRRRGFGNGILAYDDFIGTNARWGGVYRVVNGPFVSGLMVDQEGNVEIGTVYQRPYGTHDIRWSARVRHARTRDAAGRRRFTTTGGIAVADLTYGSSIYDLGLGYERIAGLGLSLDRWFASAGARTKILGWTMSLEGHVGTIDGSPEYAAAAGLGYAISRGLSANLGFNLRDANVVRGGIPVLVGTDQSAAFSVRYSY</sequence>
<feature type="signal peptide" evidence="1">
    <location>
        <begin position="1"/>
        <end position="26"/>
    </location>
</feature>
<evidence type="ECO:0000313" key="3">
    <source>
        <dbReference type="Proteomes" id="UP000520156"/>
    </source>
</evidence>
<reference evidence="2 3" key="1">
    <citation type="submission" date="2020-08" db="EMBL/GenBank/DDBJ databases">
        <title>The genome sequence of Novosphingobium flavum 4Y4.</title>
        <authorList>
            <person name="Liu Y."/>
        </authorList>
    </citation>
    <scope>NUCLEOTIDE SEQUENCE [LARGE SCALE GENOMIC DNA]</scope>
    <source>
        <strain evidence="2 3">4Y4</strain>
    </source>
</reference>
<protein>
    <submittedName>
        <fullName evidence="2">Uncharacterized protein</fullName>
    </submittedName>
</protein>
<keyword evidence="3" id="KW-1185">Reference proteome</keyword>
<accession>A0A7X1KC79</accession>
<proteinExistence type="predicted"/>
<gene>
    <name evidence="2" type="ORF">H7F49_09785</name>
</gene>
<keyword evidence="1" id="KW-0732">Signal</keyword>
<dbReference type="AlphaFoldDB" id="A0A7X1KC79"/>
<dbReference type="EMBL" id="JACLAU010000012">
    <property type="protein sequence ID" value="MBC2651994.1"/>
    <property type="molecule type" value="Genomic_DNA"/>
</dbReference>
<name>A0A7X1KC79_9SPHN</name>
<comment type="caution">
    <text evidence="2">The sequence shown here is derived from an EMBL/GenBank/DDBJ whole genome shotgun (WGS) entry which is preliminary data.</text>
</comment>